<feature type="region of interest" description="Disordered" evidence="1">
    <location>
        <begin position="67"/>
        <end position="118"/>
    </location>
</feature>
<feature type="compositionally biased region" description="Acidic residues" evidence="1">
    <location>
        <begin position="67"/>
        <end position="77"/>
    </location>
</feature>
<dbReference type="EMBL" id="CAJNJA010007272">
    <property type="protein sequence ID" value="CAE7222598.1"/>
    <property type="molecule type" value="Genomic_DNA"/>
</dbReference>
<dbReference type="OrthoDB" id="10528608at2759"/>
<comment type="caution">
    <text evidence="2">The sequence shown here is derived from an EMBL/GenBank/DDBJ whole genome shotgun (WGS) entry which is preliminary data.</text>
</comment>
<dbReference type="Proteomes" id="UP000601435">
    <property type="component" value="Unassembled WGS sequence"/>
</dbReference>
<feature type="non-terminal residue" evidence="2">
    <location>
        <position position="1"/>
    </location>
</feature>
<gene>
    <name evidence="2" type="ORF">SNEC2469_LOCUS2930</name>
</gene>
<feature type="compositionally biased region" description="Basic and acidic residues" evidence="1">
    <location>
        <begin position="292"/>
        <end position="303"/>
    </location>
</feature>
<name>A0A812KEJ6_9DINO</name>
<accession>A0A812KEJ6</accession>
<organism evidence="2 3">
    <name type="scientific">Symbiodinium necroappetens</name>
    <dbReference type="NCBI Taxonomy" id="1628268"/>
    <lineage>
        <taxon>Eukaryota</taxon>
        <taxon>Sar</taxon>
        <taxon>Alveolata</taxon>
        <taxon>Dinophyceae</taxon>
        <taxon>Suessiales</taxon>
        <taxon>Symbiodiniaceae</taxon>
        <taxon>Symbiodinium</taxon>
    </lineage>
</organism>
<feature type="compositionally biased region" description="Basic residues" evidence="1">
    <location>
        <begin position="274"/>
        <end position="291"/>
    </location>
</feature>
<reference evidence="2" key="1">
    <citation type="submission" date="2021-02" db="EMBL/GenBank/DDBJ databases">
        <authorList>
            <person name="Dougan E. K."/>
            <person name="Rhodes N."/>
            <person name="Thang M."/>
            <person name="Chan C."/>
        </authorList>
    </citation>
    <scope>NUCLEOTIDE SEQUENCE</scope>
</reference>
<feature type="compositionally biased region" description="Basic and acidic residues" evidence="1">
    <location>
        <begin position="244"/>
        <end position="261"/>
    </location>
</feature>
<feature type="compositionally biased region" description="Basic and acidic residues" evidence="1">
    <location>
        <begin position="199"/>
        <end position="210"/>
    </location>
</feature>
<sequence>RQPRETWPEKHAFAKQLEAALALNVQVIQISLRVWGSVSALPKAMTIDWLKEDPSLRVLFDVMTEAWGEDPPEDADPEGGAPAASLDVVPSDDPYAATDEAGSSHEAEVSPGASHEALSAHPHGLQALLAELNDTGSHEASREALLGEPNGTGSLGAPHEALLGEPNGTGSHGASHEALDSELESIAAKMQVLPSAVADDGKAAGDGHGQEDDESFDVADYEVAAGEAEAVVVAVDEQALPRMAKPDDTELETPDKEEAPKKKAGQSAVEKPKATPKPKTKANPKAKGSKTARKEPEPKASENDKEEEAQEDEKPKASRKPKAKASPKAKGSKTAREEPEPKASGKGDDKKEGAQQDEGTKKRRRLDADDKSFAGRPKPKTDDALNRFMAIRDIYNSKIQLHFGASQQDAFWSLAKPRMKNKSSIADYKKIAAKAAQEFLLANPV</sequence>
<evidence type="ECO:0000256" key="1">
    <source>
        <dbReference type="SAM" id="MobiDB-lite"/>
    </source>
</evidence>
<evidence type="ECO:0000313" key="3">
    <source>
        <dbReference type="Proteomes" id="UP000601435"/>
    </source>
</evidence>
<feature type="compositionally biased region" description="Basic and acidic residues" evidence="1">
    <location>
        <begin position="334"/>
        <end position="384"/>
    </location>
</feature>
<feature type="region of interest" description="Disordered" evidence="1">
    <location>
        <begin position="197"/>
        <end position="218"/>
    </location>
</feature>
<protein>
    <submittedName>
        <fullName evidence="2">Uncharacterized protein</fullName>
    </submittedName>
</protein>
<feature type="compositionally biased region" description="Basic residues" evidence="1">
    <location>
        <begin position="317"/>
        <end position="333"/>
    </location>
</feature>
<evidence type="ECO:0000313" key="2">
    <source>
        <dbReference type="EMBL" id="CAE7222598.1"/>
    </source>
</evidence>
<dbReference type="AlphaFoldDB" id="A0A812KEJ6"/>
<proteinExistence type="predicted"/>
<keyword evidence="3" id="KW-1185">Reference proteome</keyword>
<feature type="region of interest" description="Disordered" evidence="1">
    <location>
        <begin position="235"/>
        <end position="384"/>
    </location>
</feature>